<dbReference type="GO" id="GO:0008270">
    <property type="term" value="F:zinc ion binding"/>
    <property type="evidence" value="ECO:0007669"/>
    <property type="project" value="UniProtKB-KW"/>
</dbReference>
<dbReference type="SUPFAM" id="SSF57667">
    <property type="entry name" value="beta-beta-alpha zinc fingers"/>
    <property type="match status" value="1"/>
</dbReference>
<feature type="region of interest" description="Disordered" evidence="10">
    <location>
        <begin position="73"/>
        <end position="121"/>
    </location>
</feature>
<dbReference type="GO" id="GO:0005634">
    <property type="term" value="C:nucleus"/>
    <property type="evidence" value="ECO:0007669"/>
    <property type="project" value="UniProtKB-SubCell"/>
</dbReference>
<evidence type="ECO:0000256" key="8">
    <source>
        <dbReference type="ARBA" id="ARBA00023242"/>
    </source>
</evidence>
<evidence type="ECO:0000256" key="2">
    <source>
        <dbReference type="ARBA" id="ARBA00022723"/>
    </source>
</evidence>
<dbReference type="GO" id="GO:0030182">
    <property type="term" value="P:neuron differentiation"/>
    <property type="evidence" value="ECO:0007669"/>
    <property type="project" value="TreeGrafter"/>
</dbReference>
<feature type="compositionally biased region" description="Low complexity" evidence="10">
    <location>
        <begin position="244"/>
        <end position="257"/>
    </location>
</feature>
<dbReference type="Gene3D" id="3.30.160.60">
    <property type="entry name" value="Classic Zinc Finger"/>
    <property type="match status" value="1"/>
</dbReference>
<evidence type="ECO:0000256" key="7">
    <source>
        <dbReference type="ARBA" id="ARBA00023163"/>
    </source>
</evidence>
<dbReference type="AlphaFoldDB" id="A0A811L4R8"/>
<feature type="compositionally biased region" description="Low complexity" evidence="10">
    <location>
        <begin position="99"/>
        <end position="112"/>
    </location>
</feature>
<keyword evidence="3" id="KW-0677">Repeat</keyword>
<dbReference type="PANTHER" id="PTHR15065">
    <property type="entry name" value="INSULINOMA-ASSOCIATED 1"/>
    <property type="match status" value="1"/>
</dbReference>
<evidence type="ECO:0000256" key="1">
    <source>
        <dbReference type="ARBA" id="ARBA00004123"/>
    </source>
</evidence>
<dbReference type="InterPro" id="IPR013087">
    <property type="entry name" value="Znf_C2H2_type"/>
</dbReference>
<keyword evidence="2" id="KW-0479">Metal-binding</keyword>
<dbReference type="EMBL" id="CAJFDH010000005">
    <property type="protein sequence ID" value="CAD5224156.1"/>
    <property type="molecule type" value="Genomic_DNA"/>
</dbReference>
<feature type="region of interest" description="Disordered" evidence="10">
    <location>
        <begin position="234"/>
        <end position="259"/>
    </location>
</feature>
<accession>A0A811L4R8</accession>
<keyword evidence="6" id="KW-0805">Transcription regulation</keyword>
<dbReference type="FunFam" id="3.30.160.60:FF:001896">
    <property type="entry name" value="insulinoma-associated protein 1b"/>
    <property type="match status" value="1"/>
</dbReference>
<keyword evidence="4 9" id="KW-0863">Zinc-finger</keyword>
<dbReference type="GO" id="GO:0000978">
    <property type="term" value="F:RNA polymerase II cis-regulatory region sequence-specific DNA binding"/>
    <property type="evidence" value="ECO:0007669"/>
    <property type="project" value="TreeGrafter"/>
</dbReference>
<dbReference type="InterPro" id="IPR036236">
    <property type="entry name" value="Znf_C2H2_sf"/>
</dbReference>
<keyword evidence="13" id="KW-1185">Reference proteome</keyword>
<feature type="domain" description="C2H2-type" evidence="11">
    <location>
        <begin position="212"/>
        <end position="239"/>
    </location>
</feature>
<dbReference type="PROSITE" id="PS50157">
    <property type="entry name" value="ZINC_FINGER_C2H2_2"/>
    <property type="match status" value="1"/>
</dbReference>
<dbReference type="GO" id="GO:0017053">
    <property type="term" value="C:transcription repressor complex"/>
    <property type="evidence" value="ECO:0007669"/>
    <property type="project" value="TreeGrafter"/>
</dbReference>
<keyword evidence="8" id="KW-0539">Nucleus</keyword>
<dbReference type="InterPro" id="IPR042972">
    <property type="entry name" value="INSM1/2"/>
</dbReference>
<comment type="caution">
    <text evidence="12">The sequence shown here is derived from an EMBL/GenBank/DDBJ whole genome shotgun (WGS) entry which is preliminary data.</text>
</comment>
<protein>
    <recommendedName>
        <fullName evidence="11">C2H2-type domain-containing protein</fullName>
    </recommendedName>
</protein>
<sequence length="272" mass="29913">MFASNGIMLPGLFDSTQSFVPTSPTALNGLFNNVFTHPAQPDYNTNLQLLQLQLLWHNPDLLNNLLGNYNTTKTIDSTPSLPESPKHKQPSPASRKRPASSSRLSETPSPSSVPTKKHKNVRKILAADAETNSPVSGMYIKDASEVSVDDLQKASELDETASCVHVSEESKRKIAEIPNLIGDSICSLCKVKFVDVFRLAMHRCPRIVHEEYRCPECDKVFSCPANLASHRRWHRPKANNIDAQSTSSESSKQSPTPALISLGFTTDSLALC</sequence>
<evidence type="ECO:0000256" key="3">
    <source>
        <dbReference type="ARBA" id="ARBA00022737"/>
    </source>
</evidence>
<evidence type="ECO:0000313" key="13">
    <source>
        <dbReference type="Proteomes" id="UP000614601"/>
    </source>
</evidence>
<dbReference type="EMBL" id="CAJFCW020000005">
    <property type="protein sequence ID" value="CAG9119709.1"/>
    <property type="molecule type" value="Genomic_DNA"/>
</dbReference>
<dbReference type="GO" id="GO:0001227">
    <property type="term" value="F:DNA-binding transcription repressor activity, RNA polymerase II-specific"/>
    <property type="evidence" value="ECO:0007669"/>
    <property type="project" value="TreeGrafter"/>
</dbReference>
<evidence type="ECO:0000256" key="6">
    <source>
        <dbReference type="ARBA" id="ARBA00023015"/>
    </source>
</evidence>
<name>A0A811L4R8_9BILA</name>
<gene>
    <name evidence="12" type="ORF">BOKJ2_LOCUS10926</name>
</gene>
<dbReference type="Proteomes" id="UP000614601">
    <property type="component" value="Unassembled WGS sequence"/>
</dbReference>
<comment type="subcellular location">
    <subcellularLocation>
        <location evidence="1">Nucleus</location>
    </subcellularLocation>
</comment>
<dbReference type="OrthoDB" id="8953942at2759"/>
<dbReference type="GO" id="GO:0010564">
    <property type="term" value="P:regulation of cell cycle process"/>
    <property type="evidence" value="ECO:0007669"/>
    <property type="project" value="TreeGrafter"/>
</dbReference>
<evidence type="ECO:0000259" key="11">
    <source>
        <dbReference type="PROSITE" id="PS50157"/>
    </source>
</evidence>
<evidence type="ECO:0000256" key="10">
    <source>
        <dbReference type="SAM" id="MobiDB-lite"/>
    </source>
</evidence>
<evidence type="ECO:0000313" key="12">
    <source>
        <dbReference type="EMBL" id="CAD5224156.1"/>
    </source>
</evidence>
<organism evidence="12 13">
    <name type="scientific">Bursaphelenchus okinawaensis</name>
    <dbReference type="NCBI Taxonomy" id="465554"/>
    <lineage>
        <taxon>Eukaryota</taxon>
        <taxon>Metazoa</taxon>
        <taxon>Ecdysozoa</taxon>
        <taxon>Nematoda</taxon>
        <taxon>Chromadorea</taxon>
        <taxon>Rhabditida</taxon>
        <taxon>Tylenchina</taxon>
        <taxon>Tylenchomorpha</taxon>
        <taxon>Aphelenchoidea</taxon>
        <taxon>Aphelenchoididae</taxon>
        <taxon>Bursaphelenchus</taxon>
    </lineage>
</organism>
<dbReference type="PROSITE" id="PS00028">
    <property type="entry name" value="ZINC_FINGER_C2H2_1"/>
    <property type="match status" value="1"/>
</dbReference>
<dbReference type="SMART" id="SM00355">
    <property type="entry name" value="ZnF_C2H2"/>
    <property type="match status" value="2"/>
</dbReference>
<dbReference type="PANTHER" id="PTHR15065:SF4">
    <property type="entry name" value="LD18634P"/>
    <property type="match status" value="1"/>
</dbReference>
<proteinExistence type="predicted"/>
<dbReference type="Pfam" id="PF12874">
    <property type="entry name" value="zf-met"/>
    <property type="match status" value="1"/>
</dbReference>
<dbReference type="Proteomes" id="UP000783686">
    <property type="component" value="Unassembled WGS sequence"/>
</dbReference>
<reference evidence="12" key="1">
    <citation type="submission" date="2020-09" db="EMBL/GenBank/DDBJ databases">
        <authorList>
            <person name="Kikuchi T."/>
        </authorList>
    </citation>
    <scope>NUCLEOTIDE SEQUENCE</scope>
    <source>
        <strain evidence="12">SH1</strain>
    </source>
</reference>
<keyword evidence="5" id="KW-0862">Zinc</keyword>
<evidence type="ECO:0000256" key="5">
    <source>
        <dbReference type="ARBA" id="ARBA00022833"/>
    </source>
</evidence>
<keyword evidence="7" id="KW-0804">Transcription</keyword>
<evidence type="ECO:0000256" key="4">
    <source>
        <dbReference type="ARBA" id="ARBA00022771"/>
    </source>
</evidence>
<evidence type="ECO:0000256" key="9">
    <source>
        <dbReference type="PROSITE-ProRule" id="PRU00042"/>
    </source>
</evidence>